<evidence type="ECO:0000256" key="1">
    <source>
        <dbReference type="ARBA" id="ARBA00004613"/>
    </source>
</evidence>
<evidence type="ECO:0000259" key="7">
    <source>
        <dbReference type="PROSITE" id="PS50026"/>
    </source>
</evidence>
<dbReference type="InterPro" id="IPR000742">
    <property type="entry name" value="EGF"/>
</dbReference>
<sequence>MKLQATMVLCCVLFGLPGIKSLKTSCADSPCQNNGICTDIPFRNTYHCYCPSDYSGHDCEIRVGDSSDPCASNPCPDSQRCIALTGSAQGYLCF</sequence>
<gene>
    <name evidence="9" type="primary">LOC110979900</name>
</gene>
<dbReference type="PROSITE" id="PS50026">
    <property type="entry name" value="EGF_3"/>
    <property type="match status" value="1"/>
</dbReference>
<proteinExistence type="predicted"/>
<dbReference type="GeneID" id="110979900"/>
<keyword evidence="5" id="KW-1015">Disulfide bond</keyword>
<keyword evidence="2" id="KW-0964">Secreted</keyword>
<feature type="disulfide bond" evidence="5">
    <location>
        <begin position="31"/>
        <end position="48"/>
    </location>
</feature>
<evidence type="ECO:0000256" key="5">
    <source>
        <dbReference type="PROSITE-ProRule" id="PRU00076"/>
    </source>
</evidence>
<dbReference type="Gene3D" id="2.10.25.10">
    <property type="entry name" value="Laminin"/>
    <property type="match status" value="1"/>
</dbReference>
<dbReference type="SMART" id="SM00181">
    <property type="entry name" value="EGF"/>
    <property type="match status" value="1"/>
</dbReference>
<dbReference type="OMA" id="DIPFRNT"/>
<keyword evidence="8" id="KW-1185">Reference proteome</keyword>
<evidence type="ECO:0000313" key="9">
    <source>
        <dbReference type="RefSeq" id="XP_022091748.1"/>
    </source>
</evidence>
<dbReference type="SUPFAM" id="SSF57196">
    <property type="entry name" value="EGF/Laminin"/>
    <property type="match status" value="1"/>
</dbReference>
<dbReference type="FunFam" id="2.10.25.10:FF:000537">
    <property type="entry name" value="Notch 3"/>
    <property type="match status" value="1"/>
</dbReference>
<evidence type="ECO:0000256" key="6">
    <source>
        <dbReference type="SAM" id="SignalP"/>
    </source>
</evidence>
<organism evidence="8 9">
    <name type="scientific">Acanthaster planci</name>
    <name type="common">Crown-of-thorns starfish</name>
    <dbReference type="NCBI Taxonomy" id="133434"/>
    <lineage>
        <taxon>Eukaryota</taxon>
        <taxon>Metazoa</taxon>
        <taxon>Echinodermata</taxon>
        <taxon>Eleutherozoa</taxon>
        <taxon>Asterozoa</taxon>
        <taxon>Asteroidea</taxon>
        <taxon>Valvatacea</taxon>
        <taxon>Valvatida</taxon>
        <taxon>Acanthasteridae</taxon>
        <taxon>Acanthaster</taxon>
    </lineage>
</organism>
<feature type="signal peptide" evidence="6">
    <location>
        <begin position="1"/>
        <end position="21"/>
    </location>
</feature>
<dbReference type="AlphaFoldDB" id="A0A8B7YES8"/>
<evidence type="ECO:0000256" key="3">
    <source>
        <dbReference type="ARBA" id="ARBA00022729"/>
    </source>
</evidence>
<dbReference type="RefSeq" id="XP_022091748.1">
    <property type="nucleotide sequence ID" value="XM_022236056.1"/>
</dbReference>
<dbReference type="GO" id="GO:0005576">
    <property type="term" value="C:extracellular region"/>
    <property type="evidence" value="ECO:0007669"/>
    <property type="project" value="UniProtKB-SubCell"/>
</dbReference>
<comment type="caution">
    <text evidence="5">Lacks conserved residue(s) required for the propagation of feature annotation.</text>
</comment>
<dbReference type="OrthoDB" id="9925451at2759"/>
<evidence type="ECO:0000256" key="4">
    <source>
        <dbReference type="ARBA" id="ARBA00022837"/>
    </source>
</evidence>
<feature type="disulfide bond" evidence="5">
    <location>
        <begin position="50"/>
        <end position="59"/>
    </location>
</feature>
<reference evidence="9" key="1">
    <citation type="submission" date="2025-08" db="UniProtKB">
        <authorList>
            <consortium name="RefSeq"/>
        </authorList>
    </citation>
    <scope>IDENTIFICATION</scope>
</reference>
<comment type="subcellular location">
    <subcellularLocation>
        <location evidence="1">Secreted</location>
    </subcellularLocation>
</comment>
<dbReference type="Proteomes" id="UP000694845">
    <property type="component" value="Unplaced"/>
</dbReference>
<feature type="chain" id="PRO_5034795909" evidence="6">
    <location>
        <begin position="22"/>
        <end position="94"/>
    </location>
</feature>
<dbReference type="PROSITE" id="PS00022">
    <property type="entry name" value="EGF_1"/>
    <property type="match status" value="1"/>
</dbReference>
<feature type="domain" description="EGF-like" evidence="7">
    <location>
        <begin position="22"/>
        <end position="60"/>
    </location>
</feature>
<name>A0A8B7YES8_ACAPL</name>
<dbReference type="KEGG" id="aplc:110979900"/>
<protein>
    <submittedName>
        <fullName evidence="9">Delta-like protein 1</fullName>
    </submittedName>
</protein>
<dbReference type="CDD" id="cd00054">
    <property type="entry name" value="EGF_CA"/>
    <property type="match status" value="1"/>
</dbReference>
<keyword evidence="5" id="KW-0245">EGF-like domain</keyword>
<dbReference type="Pfam" id="PF00008">
    <property type="entry name" value="EGF"/>
    <property type="match status" value="1"/>
</dbReference>
<evidence type="ECO:0000256" key="2">
    <source>
        <dbReference type="ARBA" id="ARBA00022525"/>
    </source>
</evidence>
<keyword evidence="4" id="KW-0106">Calcium</keyword>
<keyword evidence="3 6" id="KW-0732">Signal</keyword>
<accession>A0A8B7YES8</accession>
<evidence type="ECO:0000313" key="8">
    <source>
        <dbReference type="Proteomes" id="UP000694845"/>
    </source>
</evidence>